<keyword evidence="1" id="KW-0812">Transmembrane</keyword>
<comment type="caution">
    <text evidence="2">The sequence shown here is derived from an EMBL/GenBank/DDBJ whole genome shotgun (WGS) entry which is preliminary data.</text>
</comment>
<keyword evidence="3" id="KW-1185">Reference proteome</keyword>
<dbReference type="InParanoid" id="A0A2P6MQ76"/>
<organism evidence="2 3">
    <name type="scientific">Planoprotostelium fungivorum</name>
    <dbReference type="NCBI Taxonomy" id="1890364"/>
    <lineage>
        <taxon>Eukaryota</taxon>
        <taxon>Amoebozoa</taxon>
        <taxon>Evosea</taxon>
        <taxon>Variosea</taxon>
        <taxon>Cavosteliida</taxon>
        <taxon>Cavosteliaceae</taxon>
        <taxon>Planoprotostelium</taxon>
    </lineage>
</organism>
<keyword evidence="1" id="KW-1133">Transmembrane helix</keyword>
<proteinExistence type="predicted"/>
<keyword evidence="1" id="KW-0472">Membrane</keyword>
<feature type="transmembrane region" description="Helical" evidence="1">
    <location>
        <begin position="255"/>
        <end position="279"/>
    </location>
</feature>
<dbReference type="EMBL" id="MDYQ01000539">
    <property type="protein sequence ID" value="PRP73853.1"/>
    <property type="molecule type" value="Genomic_DNA"/>
</dbReference>
<gene>
    <name evidence="2" type="ORF">PROFUN_10223</name>
</gene>
<evidence type="ECO:0000256" key="1">
    <source>
        <dbReference type="SAM" id="Phobius"/>
    </source>
</evidence>
<dbReference type="AlphaFoldDB" id="A0A2P6MQ76"/>
<name>A0A2P6MQ76_9EUKA</name>
<reference evidence="2 3" key="1">
    <citation type="journal article" date="2018" name="Genome Biol. Evol.">
        <title>Multiple Roots of Fruiting Body Formation in Amoebozoa.</title>
        <authorList>
            <person name="Hillmann F."/>
            <person name="Forbes G."/>
            <person name="Novohradska S."/>
            <person name="Ferling I."/>
            <person name="Riege K."/>
            <person name="Groth M."/>
            <person name="Westermann M."/>
            <person name="Marz M."/>
            <person name="Spaller T."/>
            <person name="Winckler T."/>
            <person name="Schaap P."/>
            <person name="Glockner G."/>
        </authorList>
    </citation>
    <scope>NUCLEOTIDE SEQUENCE [LARGE SCALE GENOMIC DNA]</scope>
    <source>
        <strain evidence="2 3">Jena</strain>
    </source>
</reference>
<evidence type="ECO:0000313" key="2">
    <source>
        <dbReference type="EMBL" id="PRP73853.1"/>
    </source>
</evidence>
<accession>A0A2P6MQ76</accession>
<protein>
    <submittedName>
        <fullName evidence="2">Uncharacterized protein</fullName>
    </submittedName>
</protein>
<sequence length="293" mass="32775">MHIIFGLNIGQTHLAETVSILLISGTFRQGFWCPIIQNPPELPKSSILHKVHIYSSSPLSSKANELTTQQQSKQQFLGCVAKHIHPTKDRQGKQRAKLANNQNNPNAYHECTPVSAINDGNVMQQSVLCCLVFSIAMMFQRDFIPHRQKPYHSRCPEMVTIPPYAPIIASFPLLPPFGSSSHSTAEFKVTSWSAMAYWHNSPLNPVPCIWTILLWSKDLRIIILFNTFRNIDCEGLGFLIHSDLLHLVRIHSPRALVGVLYGSFFLVCVSTSFFVAILYQLASNGLVAPDGPN</sequence>
<evidence type="ECO:0000313" key="3">
    <source>
        <dbReference type="Proteomes" id="UP000241769"/>
    </source>
</evidence>
<dbReference type="Proteomes" id="UP000241769">
    <property type="component" value="Unassembled WGS sequence"/>
</dbReference>